<keyword evidence="2" id="KW-1133">Transmembrane helix</keyword>
<keyword evidence="2" id="KW-0812">Transmembrane</keyword>
<evidence type="ECO:0000256" key="2">
    <source>
        <dbReference type="SAM" id="Phobius"/>
    </source>
</evidence>
<comment type="caution">
    <text evidence="3">The sequence shown here is derived from an EMBL/GenBank/DDBJ whole genome shotgun (WGS) entry which is preliminary data.</text>
</comment>
<feature type="compositionally biased region" description="Low complexity" evidence="1">
    <location>
        <begin position="43"/>
        <end position="66"/>
    </location>
</feature>
<accession>A0ABP3SC61</accession>
<feature type="compositionally biased region" description="Low complexity" evidence="1">
    <location>
        <begin position="159"/>
        <end position="172"/>
    </location>
</feature>
<feature type="compositionally biased region" description="Pro residues" evidence="1">
    <location>
        <begin position="31"/>
        <end position="42"/>
    </location>
</feature>
<feature type="compositionally biased region" description="Low complexity" evidence="1">
    <location>
        <begin position="210"/>
        <end position="219"/>
    </location>
</feature>
<feature type="compositionally biased region" description="Pro residues" evidence="1">
    <location>
        <begin position="132"/>
        <end position="143"/>
    </location>
</feature>
<name>A0ABP3SC61_9ACTN</name>
<proteinExistence type="predicted"/>
<dbReference type="EMBL" id="BAAACA010000064">
    <property type="protein sequence ID" value="GAA0627563.1"/>
    <property type="molecule type" value="Genomic_DNA"/>
</dbReference>
<dbReference type="RefSeq" id="WP_344080986.1">
    <property type="nucleotide sequence ID" value="NZ_BAAACA010000064.1"/>
</dbReference>
<evidence type="ECO:0000313" key="4">
    <source>
        <dbReference type="Proteomes" id="UP001500668"/>
    </source>
</evidence>
<keyword evidence="4" id="KW-1185">Reference proteome</keyword>
<gene>
    <name evidence="3" type="ORF">GCM10010394_68160</name>
</gene>
<feature type="region of interest" description="Disordered" evidence="1">
    <location>
        <begin position="1"/>
        <end position="71"/>
    </location>
</feature>
<dbReference type="Proteomes" id="UP001500668">
    <property type="component" value="Unassembled WGS sequence"/>
</dbReference>
<protein>
    <submittedName>
        <fullName evidence="3">Uncharacterized protein</fullName>
    </submittedName>
</protein>
<feature type="region of interest" description="Disordered" evidence="1">
    <location>
        <begin position="394"/>
        <end position="420"/>
    </location>
</feature>
<feature type="compositionally biased region" description="Low complexity" evidence="1">
    <location>
        <begin position="279"/>
        <end position="297"/>
    </location>
</feature>
<keyword evidence="2" id="KW-0472">Membrane</keyword>
<feature type="region of interest" description="Disordered" evidence="1">
    <location>
        <begin position="269"/>
        <end position="297"/>
    </location>
</feature>
<feature type="region of interest" description="Disordered" evidence="1">
    <location>
        <begin position="99"/>
        <end position="241"/>
    </location>
</feature>
<evidence type="ECO:0000313" key="3">
    <source>
        <dbReference type="EMBL" id="GAA0627563.1"/>
    </source>
</evidence>
<organism evidence="3 4">
    <name type="scientific">Streptomyces crystallinus</name>
    <dbReference type="NCBI Taxonomy" id="68191"/>
    <lineage>
        <taxon>Bacteria</taxon>
        <taxon>Bacillati</taxon>
        <taxon>Actinomycetota</taxon>
        <taxon>Actinomycetes</taxon>
        <taxon>Kitasatosporales</taxon>
        <taxon>Streptomycetaceae</taxon>
        <taxon>Streptomyces</taxon>
    </lineage>
</organism>
<evidence type="ECO:0000256" key="1">
    <source>
        <dbReference type="SAM" id="MobiDB-lite"/>
    </source>
</evidence>
<sequence>MTQSRQGDEPQLPAVRPAHEGVVLPADGSAPWPPPGGQPPAAQPWGQPWGPPQQQAPAWGGQPLPAESGDATQYIAPVPATEPGVEETQYLTTDDATQYIAPVPPGTSDATQYIAPVPPGASDATQFIAPVPAAPPGALPPETPGGAEPTQFLPPVPAAPQAAARQAPQDAPYGIRPGAPEERQPPAEFDSLFRTDGGGGQPVPRFSTAPPVQVQMQTPQAPPPQHPQQAPYDDYDDEPPRRSRLGLIAAVGVGLAVVGLGAGYLISGTGSGDKKDDNAPIAATTPTTGGGDQTPAADPAKAQAVELDKLLADSNNSRDAVIGAVADIRGCDKLDAAASSLRDAARQRGELVTRLQKVAVDKLPNNARLTAELTKAWQASASADNHYAAWADQSGKDKGCKHGHARRTPEAAQGDRASGEATLAKKQAAGLWNAIAGKYGLTKRSSAQL</sequence>
<reference evidence="4" key="1">
    <citation type="journal article" date="2019" name="Int. J. Syst. Evol. Microbiol.">
        <title>The Global Catalogue of Microorganisms (GCM) 10K type strain sequencing project: providing services to taxonomists for standard genome sequencing and annotation.</title>
        <authorList>
            <consortium name="The Broad Institute Genomics Platform"/>
            <consortium name="The Broad Institute Genome Sequencing Center for Infectious Disease"/>
            <person name="Wu L."/>
            <person name="Ma J."/>
        </authorList>
    </citation>
    <scope>NUCLEOTIDE SEQUENCE [LARGE SCALE GENOMIC DNA]</scope>
    <source>
        <strain evidence="4">JCM 5067</strain>
    </source>
</reference>
<feature type="transmembrane region" description="Helical" evidence="2">
    <location>
        <begin position="245"/>
        <end position="266"/>
    </location>
</feature>